<evidence type="ECO:0000313" key="2">
    <source>
        <dbReference type="Proteomes" id="UP000199696"/>
    </source>
</evidence>
<keyword evidence="2" id="KW-1185">Reference proteome</keyword>
<reference evidence="2" key="1">
    <citation type="submission" date="2016-06" db="EMBL/GenBank/DDBJ databases">
        <authorList>
            <person name="Varghese N."/>
            <person name="Submissions Spin"/>
        </authorList>
    </citation>
    <scope>NUCLEOTIDE SEQUENCE [LARGE SCALE GENOMIC DNA]</scope>
    <source>
        <strain evidence="2">DSM 44814</strain>
    </source>
</reference>
<dbReference type="AlphaFoldDB" id="A0A1C6TSM4"/>
<proteinExistence type="predicted"/>
<evidence type="ECO:0000313" key="1">
    <source>
        <dbReference type="EMBL" id="SCL44643.1"/>
    </source>
</evidence>
<gene>
    <name evidence="1" type="ORF">GA0070604_0512</name>
</gene>
<dbReference type="RefSeq" id="WP_091113524.1">
    <property type="nucleotide sequence ID" value="NZ_FMHY01000002.1"/>
</dbReference>
<dbReference type="EMBL" id="FMHY01000002">
    <property type="protein sequence ID" value="SCL44643.1"/>
    <property type="molecule type" value="Genomic_DNA"/>
</dbReference>
<accession>A0A1C6TSM4</accession>
<sequence length="159" mass="18041">MIDFVKRRMVPLLIALLVIGGGTAAVAGISQAKAKSGPVFGMPYFLYKKNANIAGPCGKNSFVRTAGTVRLQPNRHYETKKLASRFDGNVTSKEIYDYRGFSSAYRMLHCENHRYVYRYYGKTQVHREYVCTNHENEGGWIRIGCVFTSGWKSGWRTNL</sequence>
<protein>
    <submittedName>
        <fullName evidence="1">Uncharacterized protein</fullName>
    </submittedName>
</protein>
<dbReference type="Proteomes" id="UP000199696">
    <property type="component" value="Unassembled WGS sequence"/>
</dbReference>
<name>A0A1C6TSM4_9ACTN</name>
<organism evidence="1 2">
    <name type="scientific">Micromonospora eburnea</name>
    <dbReference type="NCBI Taxonomy" id="227316"/>
    <lineage>
        <taxon>Bacteria</taxon>
        <taxon>Bacillati</taxon>
        <taxon>Actinomycetota</taxon>
        <taxon>Actinomycetes</taxon>
        <taxon>Micromonosporales</taxon>
        <taxon>Micromonosporaceae</taxon>
        <taxon>Micromonospora</taxon>
    </lineage>
</organism>